<proteinExistence type="predicted"/>
<feature type="region of interest" description="Disordered" evidence="1">
    <location>
        <begin position="76"/>
        <end position="148"/>
    </location>
</feature>
<protein>
    <submittedName>
        <fullName evidence="2">Uncharacterized protein</fullName>
    </submittedName>
</protein>
<organism evidence="2">
    <name type="scientific">viral metagenome</name>
    <dbReference type="NCBI Taxonomy" id="1070528"/>
    <lineage>
        <taxon>unclassified sequences</taxon>
        <taxon>metagenomes</taxon>
        <taxon>organismal metagenomes</taxon>
    </lineage>
</organism>
<reference evidence="2" key="1">
    <citation type="submission" date="2017-04" db="EMBL/GenBank/DDBJ databases">
        <title>Unveiling RNA virosphere associated with marine microorganisms.</title>
        <authorList>
            <person name="Urayama S."/>
            <person name="Takaki Y."/>
            <person name="Nishi S."/>
            <person name="Yoshida Y."/>
            <person name="Deguchi S."/>
            <person name="Takai K."/>
            <person name="Nunoura T."/>
        </authorList>
    </citation>
    <scope>NUCLEOTIDE SEQUENCE</scope>
</reference>
<name>A0A2V0RM35_9ZZZZ</name>
<feature type="region of interest" description="Disordered" evidence="1">
    <location>
        <begin position="174"/>
        <end position="206"/>
    </location>
</feature>
<feature type="compositionally biased region" description="Basic and acidic residues" evidence="1">
    <location>
        <begin position="80"/>
        <end position="115"/>
    </location>
</feature>
<dbReference type="AlphaFoldDB" id="A0A2V0RM35"/>
<evidence type="ECO:0000313" key="2">
    <source>
        <dbReference type="EMBL" id="GBH22932.1"/>
    </source>
</evidence>
<dbReference type="EMBL" id="BDQE01000186">
    <property type="protein sequence ID" value="GBH22932.1"/>
    <property type="molecule type" value="Genomic_RNA"/>
</dbReference>
<accession>A0A2V0RM35</accession>
<feature type="compositionally biased region" description="Basic and acidic residues" evidence="1">
    <location>
        <begin position="125"/>
        <end position="137"/>
    </location>
</feature>
<evidence type="ECO:0000256" key="1">
    <source>
        <dbReference type="SAM" id="MobiDB-lite"/>
    </source>
</evidence>
<feature type="region of interest" description="Disordered" evidence="1">
    <location>
        <begin position="1"/>
        <end position="56"/>
    </location>
</feature>
<comment type="caution">
    <text evidence="2">The sequence shown here is derived from an EMBL/GenBank/DDBJ whole genome shotgun (WGS) entry which is preliminary data.</text>
</comment>
<sequence length="557" mass="62824">MSRNLTKRSITDGGTAERSSVKPPNATPQNQSGGTRGRNLIKRSTFGGTDNYTGTDVYGVVHTKASPSALDAILTASMNRKRDEVESKRKRDEVEAKRREEERKAQEEAERKGQPEEQQEEEAEQKEQQEEEEKRQPEEEEEEDRRTAEDYKRQWDEWQAYRLELEQQWADMDYGDRQGGIDFGDDLPDGIGPDPEPSEPSDEDRWNPFSRASLEGVHEMHMSLLTADNAESFSDVMRYYENKTYEVGGVLAMPFLDKFVRKLTGSEKVAKKFGKTRTKLFKRAAVAMIIADMSRAIRTGDPYEVLPRFETGSPFGIGEDGEYVSMPYLDRLLRSVNVVGAISRGEPMTIGDLPGMGDVSQDGESEDFFPGMANAIGNILEGIEPGQVSVGGMLPFQALTEFESHSERIKSIFGIRVIESDRYYTVMYDPRAKITYIEWKPTEDIRNITKGNRMGSVGREWTEDAVAAMGFKIPAWSKRVKYIKNKYGVESESVKHYGYSRGAGIATHMGGLGYGTGYFSSYMPDKRSTSKLSGDALHDYVINPLSYAVMLRNVLRQ</sequence>